<evidence type="ECO:0000313" key="2">
    <source>
        <dbReference type="EMBL" id="VDN20817.1"/>
    </source>
</evidence>
<dbReference type="EMBL" id="UYRT01079486">
    <property type="protein sequence ID" value="VDN20817.1"/>
    <property type="molecule type" value="Genomic_DNA"/>
</dbReference>
<reference evidence="2 3" key="2">
    <citation type="submission" date="2018-11" db="EMBL/GenBank/DDBJ databases">
        <authorList>
            <consortium name="Pathogen Informatics"/>
        </authorList>
    </citation>
    <scope>NUCLEOTIDE SEQUENCE [LARGE SCALE GENOMIC DNA]</scope>
</reference>
<name>A0A183DVA3_9BILA</name>
<evidence type="ECO:0000313" key="3">
    <source>
        <dbReference type="Proteomes" id="UP000271098"/>
    </source>
</evidence>
<proteinExistence type="predicted"/>
<keyword evidence="3" id="KW-1185">Reference proteome</keyword>
<dbReference type="Proteomes" id="UP000271098">
    <property type="component" value="Unassembled WGS sequence"/>
</dbReference>
<dbReference type="AlphaFoldDB" id="A0A183DVA3"/>
<accession>A0A183DVA3</accession>
<dbReference type="OrthoDB" id="5919374at2759"/>
<gene>
    <name evidence="2" type="ORF">GPUH_LOCUS12644</name>
</gene>
<reference evidence="4" key="1">
    <citation type="submission" date="2016-06" db="UniProtKB">
        <authorList>
            <consortium name="WormBaseParasite"/>
        </authorList>
    </citation>
    <scope>IDENTIFICATION</scope>
</reference>
<sequence>MQGHSSKGVIHEQQPIGRLEPQAGALPGIEKTSYQRKTFHESTTPLTSAVSVTQGSGDFNRRAEMAEVQLSYFLNLLVLPRGTIANTQASTEGNYVDEEGQPVTYRRELITSVNPNSESTLLKEEEKRIAETPLEPGVISRYYSMLWVCEAQTHFLFFHIFKYRKSVAKFFILTDYP</sequence>
<feature type="region of interest" description="Disordered" evidence="1">
    <location>
        <begin position="1"/>
        <end position="27"/>
    </location>
</feature>
<protein>
    <submittedName>
        <fullName evidence="2 4">Uncharacterized protein</fullName>
    </submittedName>
</protein>
<evidence type="ECO:0000313" key="4">
    <source>
        <dbReference type="WBParaSite" id="GPUH_0001265801-mRNA-1"/>
    </source>
</evidence>
<dbReference type="WBParaSite" id="GPUH_0001265801-mRNA-1">
    <property type="protein sequence ID" value="GPUH_0001265801-mRNA-1"/>
    <property type="gene ID" value="GPUH_0001265801"/>
</dbReference>
<evidence type="ECO:0000256" key="1">
    <source>
        <dbReference type="SAM" id="MobiDB-lite"/>
    </source>
</evidence>
<organism evidence="4">
    <name type="scientific">Gongylonema pulchrum</name>
    <dbReference type="NCBI Taxonomy" id="637853"/>
    <lineage>
        <taxon>Eukaryota</taxon>
        <taxon>Metazoa</taxon>
        <taxon>Ecdysozoa</taxon>
        <taxon>Nematoda</taxon>
        <taxon>Chromadorea</taxon>
        <taxon>Rhabditida</taxon>
        <taxon>Spirurina</taxon>
        <taxon>Spiruromorpha</taxon>
        <taxon>Spiruroidea</taxon>
        <taxon>Gongylonematidae</taxon>
        <taxon>Gongylonema</taxon>
    </lineage>
</organism>